<dbReference type="PANTHER" id="PTHR42713">
    <property type="entry name" value="HISTIDINE KINASE-RELATED"/>
    <property type="match status" value="1"/>
</dbReference>
<feature type="modified residue" description="4-aspartylphosphate" evidence="8">
    <location>
        <position position="55"/>
    </location>
</feature>
<evidence type="ECO:0000256" key="4">
    <source>
        <dbReference type="ARBA" id="ARBA00023012"/>
    </source>
</evidence>
<dbReference type="EMBL" id="LTAO01000001">
    <property type="protein sequence ID" value="KYG35258.1"/>
    <property type="molecule type" value="Genomic_DNA"/>
</dbReference>
<dbReference type="AlphaFoldDB" id="A0A162FC38"/>
<keyword evidence="2" id="KW-0963">Cytoplasm</keyword>
<protein>
    <recommendedName>
        <fullName evidence="13">Two-component system response regulator</fullName>
    </recommendedName>
</protein>
<name>A0A162FC38_9BACI</name>
<keyword evidence="6" id="KW-0238">DNA-binding</keyword>
<dbReference type="InterPro" id="IPR018060">
    <property type="entry name" value="HTH_AraC"/>
</dbReference>
<keyword evidence="3 8" id="KW-0597">Phosphoprotein</keyword>
<dbReference type="Gene3D" id="1.10.10.60">
    <property type="entry name" value="Homeodomain-like"/>
    <property type="match status" value="2"/>
</dbReference>
<comment type="subcellular location">
    <subcellularLocation>
        <location evidence="1">Cytoplasm</location>
    </subcellularLocation>
</comment>
<keyword evidence="12" id="KW-1185">Reference proteome</keyword>
<dbReference type="SUPFAM" id="SSF46689">
    <property type="entry name" value="Homeodomain-like"/>
    <property type="match status" value="2"/>
</dbReference>
<dbReference type="PROSITE" id="PS01124">
    <property type="entry name" value="HTH_ARAC_FAMILY_2"/>
    <property type="match status" value="1"/>
</dbReference>
<dbReference type="PANTHER" id="PTHR42713:SF3">
    <property type="entry name" value="TRANSCRIPTIONAL REGULATORY PROTEIN HPTR"/>
    <property type="match status" value="1"/>
</dbReference>
<dbReference type="GO" id="GO:0003700">
    <property type="term" value="F:DNA-binding transcription factor activity"/>
    <property type="evidence" value="ECO:0007669"/>
    <property type="project" value="InterPro"/>
</dbReference>
<proteinExistence type="predicted"/>
<evidence type="ECO:0000259" key="9">
    <source>
        <dbReference type="PROSITE" id="PS01124"/>
    </source>
</evidence>
<dbReference type="InterPro" id="IPR001789">
    <property type="entry name" value="Sig_transdc_resp-reg_receiver"/>
</dbReference>
<dbReference type="PROSITE" id="PS00041">
    <property type="entry name" value="HTH_ARAC_FAMILY_1"/>
    <property type="match status" value="1"/>
</dbReference>
<evidence type="ECO:0000259" key="10">
    <source>
        <dbReference type="PROSITE" id="PS50110"/>
    </source>
</evidence>
<keyword evidence="4" id="KW-0902">Two-component regulatory system</keyword>
<dbReference type="PROSITE" id="PS50110">
    <property type="entry name" value="RESPONSE_REGULATORY"/>
    <property type="match status" value="1"/>
</dbReference>
<comment type="caution">
    <text evidence="11">The sequence shown here is derived from an EMBL/GenBank/DDBJ whole genome shotgun (WGS) entry which is preliminary data.</text>
</comment>
<dbReference type="InterPro" id="IPR051552">
    <property type="entry name" value="HptR"/>
</dbReference>
<gene>
    <name evidence="11" type="ORF">AZF04_02665</name>
</gene>
<dbReference type="Pfam" id="PF12833">
    <property type="entry name" value="HTH_18"/>
    <property type="match status" value="1"/>
</dbReference>
<dbReference type="GO" id="GO:0000160">
    <property type="term" value="P:phosphorelay signal transduction system"/>
    <property type="evidence" value="ECO:0007669"/>
    <property type="project" value="UniProtKB-KW"/>
</dbReference>
<evidence type="ECO:0008006" key="13">
    <source>
        <dbReference type="Google" id="ProtNLM"/>
    </source>
</evidence>
<dbReference type="InterPro" id="IPR011006">
    <property type="entry name" value="CheY-like_superfamily"/>
</dbReference>
<evidence type="ECO:0000256" key="3">
    <source>
        <dbReference type="ARBA" id="ARBA00022553"/>
    </source>
</evidence>
<dbReference type="Gene3D" id="3.40.50.2300">
    <property type="match status" value="1"/>
</dbReference>
<dbReference type="GO" id="GO:0005737">
    <property type="term" value="C:cytoplasm"/>
    <property type="evidence" value="ECO:0007669"/>
    <property type="project" value="UniProtKB-SubCell"/>
</dbReference>
<sequence>MNRVLLVDDEIFVRKGLKSLINWSQLGYEVCWEAENGESALEIIKEHKPQLVVTDVRMPGIDGLELIKRVRELDNQTCQFIIVSGYNDFTYAQKAVRYKVFDFVLKPIDQEDFEEILQKLNLILNVDKLEYQKREEKELQDTFYRMIQGQRGPINETKWIRQLQLSKSAFFYYILIEINNDWYYNQSKIEELKKCVKKVFRQYFCIQRPMIFHEQKNNMVGILIGSLDFKNVSDDIHRFSQKFYSELGKEFLGEITVTVGERFKRMNELPKSFETADEARQYKYTFDNQPIVYEQLKGKHFKFDELDQKLFHSFMELMEENKLSKLTTEIDHIFQAFKSLDYSPKAIKMTINRLIYGVIQIIKRMNGDEKDIESFASIIRWEERNLNLSSLKQVFTRFVFESTEHIQSLRQSNVKGDIYRIKKYIEMHYNEHINLKTIANTFYMNPVYMGQLFKKTFGIYFKDFLLELRISHAKKLLRQTDMRVYEIAEEVGFTSTDYFVTQFEKVCQMTPTAYRHKLLRKKPLGNKNVK</sequence>
<evidence type="ECO:0000313" key="12">
    <source>
        <dbReference type="Proteomes" id="UP000075806"/>
    </source>
</evidence>
<dbReference type="Proteomes" id="UP000075806">
    <property type="component" value="Unassembled WGS sequence"/>
</dbReference>
<keyword evidence="5" id="KW-0805">Transcription regulation</keyword>
<evidence type="ECO:0000256" key="5">
    <source>
        <dbReference type="ARBA" id="ARBA00023015"/>
    </source>
</evidence>
<keyword evidence="7" id="KW-0804">Transcription</keyword>
<evidence type="ECO:0000256" key="2">
    <source>
        <dbReference type="ARBA" id="ARBA00022490"/>
    </source>
</evidence>
<evidence type="ECO:0000313" key="11">
    <source>
        <dbReference type="EMBL" id="KYG35258.1"/>
    </source>
</evidence>
<dbReference type="Pfam" id="PF00072">
    <property type="entry name" value="Response_reg"/>
    <property type="match status" value="1"/>
</dbReference>
<dbReference type="CDD" id="cd17536">
    <property type="entry name" value="REC_YesN-like"/>
    <property type="match status" value="1"/>
</dbReference>
<dbReference type="InterPro" id="IPR009057">
    <property type="entry name" value="Homeodomain-like_sf"/>
</dbReference>
<dbReference type="SMART" id="SM00342">
    <property type="entry name" value="HTH_ARAC"/>
    <property type="match status" value="1"/>
</dbReference>
<organism evidence="11 12">
    <name type="scientific">Alkalihalobacillus trypoxylicola</name>
    <dbReference type="NCBI Taxonomy" id="519424"/>
    <lineage>
        <taxon>Bacteria</taxon>
        <taxon>Bacillati</taxon>
        <taxon>Bacillota</taxon>
        <taxon>Bacilli</taxon>
        <taxon>Bacillales</taxon>
        <taxon>Bacillaceae</taxon>
        <taxon>Alkalihalobacillus</taxon>
    </lineage>
</organism>
<dbReference type="SUPFAM" id="SSF52172">
    <property type="entry name" value="CheY-like"/>
    <property type="match status" value="1"/>
</dbReference>
<evidence type="ECO:0000256" key="7">
    <source>
        <dbReference type="ARBA" id="ARBA00023163"/>
    </source>
</evidence>
<evidence type="ECO:0000256" key="6">
    <source>
        <dbReference type="ARBA" id="ARBA00023125"/>
    </source>
</evidence>
<feature type="domain" description="Response regulatory" evidence="10">
    <location>
        <begin position="3"/>
        <end position="121"/>
    </location>
</feature>
<feature type="domain" description="HTH araC/xylS-type" evidence="9">
    <location>
        <begin position="419"/>
        <end position="517"/>
    </location>
</feature>
<dbReference type="SMART" id="SM00448">
    <property type="entry name" value="REC"/>
    <property type="match status" value="1"/>
</dbReference>
<dbReference type="GO" id="GO:0043565">
    <property type="term" value="F:sequence-specific DNA binding"/>
    <property type="evidence" value="ECO:0007669"/>
    <property type="project" value="InterPro"/>
</dbReference>
<accession>A0A162FC38</accession>
<evidence type="ECO:0000256" key="8">
    <source>
        <dbReference type="PROSITE-ProRule" id="PRU00169"/>
    </source>
</evidence>
<reference evidence="11" key="1">
    <citation type="submission" date="2016-02" db="EMBL/GenBank/DDBJ databases">
        <title>Genome sequence of Bacillus trypoxylicola KCTC 13244(T).</title>
        <authorList>
            <person name="Jeong H."/>
            <person name="Park S.-H."/>
            <person name="Choi S.-K."/>
        </authorList>
    </citation>
    <scope>NUCLEOTIDE SEQUENCE [LARGE SCALE GENOMIC DNA]</scope>
    <source>
        <strain evidence="11">KCTC 13244</strain>
    </source>
</reference>
<evidence type="ECO:0000256" key="1">
    <source>
        <dbReference type="ARBA" id="ARBA00004496"/>
    </source>
</evidence>
<dbReference type="STRING" id="519424.AZF04_02665"/>
<dbReference type="InterPro" id="IPR018062">
    <property type="entry name" value="HTH_AraC-typ_CS"/>
</dbReference>